<feature type="compositionally biased region" description="Gly residues" evidence="2">
    <location>
        <begin position="94"/>
        <end position="103"/>
    </location>
</feature>
<keyword evidence="1" id="KW-0863">Zinc-finger</keyword>
<proteinExistence type="predicted"/>
<dbReference type="InterPro" id="IPR001878">
    <property type="entry name" value="Znf_CCHC"/>
</dbReference>
<feature type="domain" description="CCHC-type" evidence="3">
    <location>
        <begin position="135"/>
        <end position="148"/>
    </location>
</feature>
<keyword evidence="1" id="KW-0862">Zinc</keyword>
<sequence>MGSTTRRISGFQQGGGCEVANSSSRVRKFVNEGDRICPGVFFRGDILESKDLSDYSLHELLGSLQSHEQRMNRTTEASLEQAFQSRIDIKGTSLGTGRGGNGRGHGRGSHGRGRGRSYGQQRNRYGGNDSNFPSCFHCGKSNHEEKDCWYKNNKSSSNKKGPQCYNCKEYGHTQVSCPWKAKEQANYHEEDAPTDDNLFVTCFAANLNISEEVWW</sequence>
<feature type="domain" description="CCHC-type" evidence="3">
    <location>
        <begin position="164"/>
        <end position="178"/>
    </location>
</feature>
<evidence type="ECO:0000259" key="3">
    <source>
        <dbReference type="PROSITE" id="PS50158"/>
    </source>
</evidence>
<keyword evidence="4" id="KW-1185">Reference proteome</keyword>
<dbReference type="InterPro" id="IPR036875">
    <property type="entry name" value="Znf_CCHC_sf"/>
</dbReference>
<evidence type="ECO:0000313" key="4">
    <source>
        <dbReference type="Proteomes" id="UP000504607"/>
    </source>
</evidence>
<dbReference type="AlphaFoldDB" id="A0A6I9QBC7"/>
<feature type="compositionally biased region" description="Basic residues" evidence="2">
    <location>
        <begin position="104"/>
        <end position="115"/>
    </location>
</feature>
<dbReference type="Proteomes" id="UP000504607">
    <property type="component" value="Unplaced"/>
</dbReference>
<dbReference type="PROSITE" id="PS50158">
    <property type="entry name" value="ZF_CCHC"/>
    <property type="match status" value="2"/>
</dbReference>
<evidence type="ECO:0000313" key="5">
    <source>
        <dbReference type="RefSeq" id="XP_010906540.1"/>
    </source>
</evidence>
<dbReference type="SMART" id="SM00343">
    <property type="entry name" value="ZnF_C2HC"/>
    <property type="match status" value="2"/>
</dbReference>
<feature type="region of interest" description="Disordered" evidence="2">
    <location>
        <begin position="86"/>
        <end position="123"/>
    </location>
</feature>
<dbReference type="GO" id="GO:0003676">
    <property type="term" value="F:nucleic acid binding"/>
    <property type="evidence" value="ECO:0007669"/>
    <property type="project" value="InterPro"/>
</dbReference>
<gene>
    <name evidence="5" type="primary">LOC105033431</name>
</gene>
<evidence type="ECO:0000256" key="2">
    <source>
        <dbReference type="SAM" id="MobiDB-lite"/>
    </source>
</evidence>
<dbReference type="RefSeq" id="XP_010906540.1">
    <property type="nucleotide sequence ID" value="XM_010908238.1"/>
</dbReference>
<keyword evidence="1" id="KW-0479">Metal-binding</keyword>
<dbReference type="InParanoid" id="A0A6I9QBC7"/>
<reference evidence="5" key="1">
    <citation type="submission" date="2025-08" db="UniProtKB">
        <authorList>
            <consortium name="RefSeq"/>
        </authorList>
    </citation>
    <scope>IDENTIFICATION</scope>
</reference>
<dbReference type="GO" id="GO:0008270">
    <property type="term" value="F:zinc ion binding"/>
    <property type="evidence" value="ECO:0007669"/>
    <property type="project" value="UniProtKB-KW"/>
</dbReference>
<evidence type="ECO:0000256" key="1">
    <source>
        <dbReference type="PROSITE-ProRule" id="PRU00047"/>
    </source>
</evidence>
<dbReference type="Pfam" id="PF00098">
    <property type="entry name" value="zf-CCHC"/>
    <property type="match status" value="1"/>
</dbReference>
<organism evidence="4 5">
    <name type="scientific">Elaeis guineensis var. tenera</name>
    <name type="common">Oil palm</name>
    <dbReference type="NCBI Taxonomy" id="51953"/>
    <lineage>
        <taxon>Eukaryota</taxon>
        <taxon>Viridiplantae</taxon>
        <taxon>Streptophyta</taxon>
        <taxon>Embryophyta</taxon>
        <taxon>Tracheophyta</taxon>
        <taxon>Spermatophyta</taxon>
        <taxon>Magnoliopsida</taxon>
        <taxon>Liliopsida</taxon>
        <taxon>Arecaceae</taxon>
        <taxon>Arecoideae</taxon>
        <taxon>Cocoseae</taxon>
        <taxon>Elaeidinae</taxon>
        <taxon>Elaeis</taxon>
    </lineage>
</organism>
<name>A0A6I9QBC7_ELAGV</name>
<dbReference type="SUPFAM" id="SSF57756">
    <property type="entry name" value="Retrovirus zinc finger-like domains"/>
    <property type="match status" value="1"/>
</dbReference>
<dbReference type="OrthoDB" id="1002208at2759"/>
<dbReference type="Gene3D" id="4.10.60.10">
    <property type="entry name" value="Zinc finger, CCHC-type"/>
    <property type="match status" value="1"/>
</dbReference>
<accession>A0A6I9QBC7</accession>
<protein>
    <submittedName>
        <fullName evidence="5">Uncharacterized protein LOC105033431</fullName>
    </submittedName>
</protein>